<evidence type="ECO:0000256" key="1">
    <source>
        <dbReference type="SAM" id="Phobius"/>
    </source>
</evidence>
<feature type="transmembrane region" description="Helical" evidence="1">
    <location>
        <begin position="75"/>
        <end position="98"/>
    </location>
</feature>
<feature type="transmembrane region" description="Helical" evidence="1">
    <location>
        <begin position="285"/>
        <end position="304"/>
    </location>
</feature>
<dbReference type="PANTHER" id="PTHR37308">
    <property type="entry name" value="INTEGRAL MEMBRANE PROTEIN"/>
    <property type="match status" value="1"/>
</dbReference>
<dbReference type="RefSeq" id="WP_215150546.1">
    <property type="nucleotide sequence ID" value="NZ_JAHHDZ010000001.1"/>
</dbReference>
<feature type="transmembrane region" description="Helical" evidence="1">
    <location>
        <begin position="133"/>
        <end position="153"/>
    </location>
</feature>
<keyword evidence="1" id="KW-0812">Transmembrane</keyword>
<evidence type="ECO:0000313" key="3">
    <source>
        <dbReference type="Proteomes" id="UP001169862"/>
    </source>
</evidence>
<feature type="transmembrane region" description="Helical" evidence="1">
    <location>
        <begin position="104"/>
        <end position="121"/>
    </location>
</feature>
<dbReference type="Pfam" id="PF04018">
    <property type="entry name" value="VCA0040-like"/>
    <property type="match status" value="1"/>
</dbReference>
<reference evidence="2" key="1">
    <citation type="submission" date="2023-07" db="EMBL/GenBank/DDBJ databases">
        <title>Genome content predicts the carbon catabolic preferences of heterotrophic bacteria.</title>
        <authorList>
            <person name="Gralka M."/>
        </authorList>
    </citation>
    <scope>NUCLEOTIDE SEQUENCE</scope>
    <source>
        <strain evidence="2">I2M16</strain>
    </source>
</reference>
<accession>A0AAW7XPJ8</accession>
<dbReference type="Proteomes" id="UP001169862">
    <property type="component" value="Unassembled WGS sequence"/>
</dbReference>
<gene>
    <name evidence="2" type="ORF">Q4490_15185</name>
</gene>
<keyword evidence="1" id="KW-1133">Transmembrane helix</keyword>
<dbReference type="InterPro" id="IPR007163">
    <property type="entry name" value="VCA0040-like"/>
</dbReference>
<feature type="transmembrane region" description="Helical" evidence="1">
    <location>
        <begin position="159"/>
        <end position="191"/>
    </location>
</feature>
<comment type="caution">
    <text evidence="2">The sequence shown here is derived from an EMBL/GenBank/DDBJ whole genome shotgun (WGS) entry which is preliminary data.</text>
</comment>
<dbReference type="AlphaFoldDB" id="A0AAW7XPJ8"/>
<organism evidence="2 3">
    <name type="scientific">Neptunomonas phycophila</name>
    <dbReference type="NCBI Taxonomy" id="1572645"/>
    <lineage>
        <taxon>Bacteria</taxon>
        <taxon>Pseudomonadati</taxon>
        <taxon>Pseudomonadota</taxon>
        <taxon>Gammaproteobacteria</taxon>
        <taxon>Oceanospirillales</taxon>
        <taxon>Oceanospirillaceae</taxon>
        <taxon>Neptunomonas</taxon>
    </lineage>
</organism>
<protein>
    <submittedName>
        <fullName evidence="2">DUF368 domain-containing protein</fullName>
    </submittedName>
</protein>
<keyword evidence="1" id="KW-0472">Membrane</keyword>
<sequence>MKQQRNLMGYVFVMLKGLMMGAADAVPGVSGGTIAFITGIYEELIFSIRQCNPKTLCLLFTKGPASFWQAINGNFLISLLGGIAVSILTLAHAVLFMLENYPEILWAFFFGLILASTWSIARHISSWNTQNSVLFIMGALLAYIVTSLTPTEIEATPLAIFLSGAIAICAMILPGISGSFILLLLGMYSFILQSIKGFEFNTILLFAAGAVAGLLSFSHVLHWLFSRYRLATLSVMSGFLLGSLNKVWPWKYTTAYTLNRHGDQVPLVQENVSPFNYEVLTGQHAYLWMSVIMLVVGVALVLLIDRDVTSTD</sequence>
<name>A0AAW7XPJ8_9GAMM</name>
<feature type="transmembrane region" description="Helical" evidence="1">
    <location>
        <begin position="203"/>
        <end position="225"/>
    </location>
</feature>
<dbReference type="EMBL" id="JAUOPG010000011">
    <property type="protein sequence ID" value="MDO6454912.1"/>
    <property type="molecule type" value="Genomic_DNA"/>
</dbReference>
<proteinExistence type="predicted"/>
<dbReference type="PANTHER" id="PTHR37308:SF1">
    <property type="entry name" value="POLYPRENYL-PHOSPHATE TRANSPORTER"/>
    <property type="match status" value="1"/>
</dbReference>
<evidence type="ECO:0000313" key="2">
    <source>
        <dbReference type="EMBL" id="MDO6454912.1"/>
    </source>
</evidence>